<sequence length="77" mass="8123">MASASGRRKPSRSSSAIVADKERGCHELKVDVGTLDVAAPAGASGLLASSPFTVGGHRWRVRYYPSFSSSTRTSPSR</sequence>
<name>A0A1E5W6B1_9POAL</name>
<evidence type="ECO:0008006" key="4">
    <source>
        <dbReference type="Google" id="ProtNLM"/>
    </source>
</evidence>
<keyword evidence="3" id="KW-1185">Reference proteome</keyword>
<dbReference type="Proteomes" id="UP000095767">
    <property type="component" value="Unassembled WGS sequence"/>
</dbReference>
<comment type="caution">
    <text evidence="2">The sequence shown here is derived from an EMBL/GenBank/DDBJ whole genome shotgun (WGS) entry which is preliminary data.</text>
</comment>
<dbReference type="AlphaFoldDB" id="A0A1E5W6B1"/>
<reference evidence="2 3" key="1">
    <citation type="submission" date="2016-09" db="EMBL/GenBank/DDBJ databases">
        <title>The draft genome of Dichanthelium oligosanthes: A C3 panicoid grass species.</title>
        <authorList>
            <person name="Studer A.J."/>
            <person name="Schnable J.C."/>
            <person name="Brutnell T.P."/>
        </authorList>
    </citation>
    <scope>NUCLEOTIDE SEQUENCE [LARGE SCALE GENOMIC DNA]</scope>
    <source>
        <strain evidence="3">cv. Kellogg 1175</strain>
        <tissue evidence="2">Leaf</tissue>
    </source>
</reference>
<feature type="region of interest" description="Disordered" evidence="1">
    <location>
        <begin position="1"/>
        <end position="20"/>
    </location>
</feature>
<accession>A0A1E5W6B1</accession>
<dbReference type="SUPFAM" id="SSF49599">
    <property type="entry name" value="TRAF domain-like"/>
    <property type="match status" value="1"/>
</dbReference>
<dbReference type="STRING" id="888268.A0A1E5W6B1"/>
<proteinExistence type="predicted"/>
<protein>
    <recommendedName>
        <fullName evidence="4">MATH domain-containing protein</fullName>
    </recommendedName>
</protein>
<gene>
    <name evidence="2" type="ORF">BAE44_0006079</name>
</gene>
<feature type="compositionally biased region" description="Basic residues" evidence="1">
    <location>
        <begin position="1"/>
        <end position="11"/>
    </location>
</feature>
<evidence type="ECO:0000313" key="3">
    <source>
        <dbReference type="Proteomes" id="UP000095767"/>
    </source>
</evidence>
<evidence type="ECO:0000313" key="2">
    <source>
        <dbReference type="EMBL" id="OEL32902.1"/>
    </source>
</evidence>
<evidence type="ECO:0000256" key="1">
    <source>
        <dbReference type="SAM" id="MobiDB-lite"/>
    </source>
</evidence>
<organism evidence="2 3">
    <name type="scientific">Dichanthelium oligosanthes</name>
    <dbReference type="NCBI Taxonomy" id="888268"/>
    <lineage>
        <taxon>Eukaryota</taxon>
        <taxon>Viridiplantae</taxon>
        <taxon>Streptophyta</taxon>
        <taxon>Embryophyta</taxon>
        <taxon>Tracheophyta</taxon>
        <taxon>Spermatophyta</taxon>
        <taxon>Magnoliopsida</taxon>
        <taxon>Liliopsida</taxon>
        <taxon>Poales</taxon>
        <taxon>Poaceae</taxon>
        <taxon>PACMAD clade</taxon>
        <taxon>Panicoideae</taxon>
        <taxon>Panicodae</taxon>
        <taxon>Paniceae</taxon>
        <taxon>Dichantheliinae</taxon>
        <taxon>Dichanthelium</taxon>
    </lineage>
</organism>
<dbReference type="EMBL" id="LWDX02020173">
    <property type="protein sequence ID" value="OEL32902.1"/>
    <property type="molecule type" value="Genomic_DNA"/>
</dbReference>